<name>H2BV89_GILLR</name>
<dbReference type="OrthoDB" id="9801609at2"/>
<evidence type="ECO:0000259" key="2">
    <source>
        <dbReference type="Pfam" id="PF00534"/>
    </source>
</evidence>
<evidence type="ECO:0000256" key="1">
    <source>
        <dbReference type="ARBA" id="ARBA00022679"/>
    </source>
</evidence>
<keyword evidence="1 4" id="KW-0808">Transferase</keyword>
<dbReference type="Proteomes" id="UP000003844">
    <property type="component" value="Unassembled WGS sequence"/>
</dbReference>
<dbReference type="HOGENOM" id="CLU_009583_27_0_10"/>
<dbReference type="GO" id="GO:0016757">
    <property type="term" value="F:glycosyltransferase activity"/>
    <property type="evidence" value="ECO:0007669"/>
    <property type="project" value="InterPro"/>
</dbReference>
<evidence type="ECO:0000259" key="3">
    <source>
        <dbReference type="Pfam" id="PF13439"/>
    </source>
</evidence>
<evidence type="ECO:0000313" key="5">
    <source>
        <dbReference type="Proteomes" id="UP000003844"/>
    </source>
</evidence>
<dbReference type="STRING" id="865937.Gilli_1078"/>
<dbReference type="CDD" id="cd03809">
    <property type="entry name" value="GT4_MtfB-like"/>
    <property type="match status" value="1"/>
</dbReference>
<dbReference type="Pfam" id="PF13439">
    <property type="entry name" value="Glyco_transf_4"/>
    <property type="match status" value="1"/>
</dbReference>
<dbReference type="AlphaFoldDB" id="H2BV89"/>
<reference evidence="5" key="1">
    <citation type="journal article" date="2012" name="Stand. Genomic Sci.">
        <title>Genome sequence of the Antarctic rhodopsins-containing flavobacterium Gillisia limnaea type strain (R-8282(T)).</title>
        <authorList>
            <person name="Riedel T."/>
            <person name="Held B."/>
            <person name="Nolan M."/>
            <person name="Lucas S."/>
            <person name="Lapidus A."/>
            <person name="Tice H."/>
            <person name="Del Rio T.G."/>
            <person name="Cheng J.F."/>
            <person name="Han C."/>
            <person name="Tapia R."/>
            <person name="Goodwin L.A."/>
            <person name="Pitluck S."/>
            <person name="Liolios K."/>
            <person name="Mavromatis K."/>
            <person name="Pagani I."/>
            <person name="Ivanova N."/>
            <person name="Mikhailova N."/>
            <person name="Pati A."/>
            <person name="Chen A."/>
            <person name="Palaniappan K."/>
            <person name="Land M."/>
            <person name="Rohde M."/>
            <person name="Tindall B.J."/>
            <person name="Detter J.C."/>
            <person name="Goker M."/>
            <person name="Bristow J."/>
            <person name="Eisen J.A."/>
            <person name="Markowitz V."/>
            <person name="Hugenholtz P."/>
            <person name="Kyrpides N.C."/>
            <person name="Klenk H.P."/>
            <person name="Woyke T."/>
        </authorList>
    </citation>
    <scope>NUCLEOTIDE SEQUENCE [LARGE SCALE GENOMIC DNA]</scope>
    <source>
        <strain evidence="5">DSM 15749 / LMG 21470 / R-8282</strain>
    </source>
</reference>
<dbReference type="Gene3D" id="3.40.50.2000">
    <property type="entry name" value="Glycogen Phosphorylase B"/>
    <property type="match status" value="2"/>
</dbReference>
<feature type="domain" description="Glycosyltransferase subfamily 4-like N-terminal" evidence="3">
    <location>
        <begin position="16"/>
        <end position="168"/>
    </location>
</feature>
<dbReference type="PANTHER" id="PTHR46401:SF2">
    <property type="entry name" value="GLYCOSYLTRANSFERASE WBBK-RELATED"/>
    <property type="match status" value="1"/>
</dbReference>
<organism evidence="4 5">
    <name type="scientific">Gillisia limnaea (strain DSM 15749 / LMG 21470 / R-8282)</name>
    <dbReference type="NCBI Taxonomy" id="865937"/>
    <lineage>
        <taxon>Bacteria</taxon>
        <taxon>Pseudomonadati</taxon>
        <taxon>Bacteroidota</taxon>
        <taxon>Flavobacteriia</taxon>
        <taxon>Flavobacteriales</taxon>
        <taxon>Flavobacteriaceae</taxon>
        <taxon>Gillisia</taxon>
    </lineage>
</organism>
<proteinExistence type="predicted"/>
<dbReference type="Pfam" id="PF00534">
    <property type="entry name" value="Glycos_transf_1"/>
    <property type="match status" value="1"/>
</dbReference>
<gene>
    <name evidence="4" type="ORF">Gilli_1078</name>
</gene>
<sequence>MKVLIDNQIFEQQKFGGISRYFNMLERGNDAVQKMELFTDQSPKKKEFYQRVQSKLTRTLFNGKQPKANKYDFYNSQIRDLQFDVFHPTYYGNYFLNYLKTPFVVTVYDMIHEKYAEYFGNSRDSFNKRNLCNSASKIIAISNSTKKDLIDIFNIPKEKIEVIYLATDYASIISIKPKFDIDHPYVLFTGNRSAYKNFLTFLISVAPILKNNKDLHLVCTGPDFTAIENRWIEELEIKSKVNSYFCQSDGELVHLYTNAECFVFPSLYEGFGFPLLEAFACNCPVISSPGGSLKEIAGNAAIYFDPKDIKSIRNTIQNVISDSTLKLDLIEAGKIRLKDFSWEKCRKETMDLYAKVI</sequence>
<dbReference type="EMBL" id="JH594606">
    <property type="protein sequence ID" value="EHQ01754.1"/>
    <property type="molecule type" value="Genomic_DNA"/>
</dbReference>
<evidence type="ECO:0000313" key="4">
    <source>
        <dbReference type="EMBL" id="EHQ01754.1"/>
    </source>
</evidence>
<keyword evidence="5" id="KW-1185">Reference proteome</keyword>
<dbReference type="eggNOG" id="COG0438">
    <property type="taxonomic scope" value="Bacteria"/>
</dbReference>
<protein>
    <submittedName>
        <fullName evidence="4">Glycosyl transferase group 1</fullName>
    </submittedName>
</protein>
<dbReference type="SUPFAM" id="SSF53756">
    <property type="entry name" value="UDP-Glycosyltransferase/glycogen phosphorylase"/>
    <property type="match status" value="1"/>
</dbReference>
<dbReference type="InterPro" id="IPR028098">
    <property type="entry name" value="Glyco_trans_4-like_N"/>
</dbReference>
<dbReference type="InterPro" id="IPR001296">
    <property type="entry name" value="Glyco_trans_1"/>
</dbReference>
<dbReference type="PANTHER" id="PTHR46401">
    <property type="entry name" value="GLYCOSYLTRANSFERASE WBBK-RELATED"/>
    <property type="match status" value="1"/>
</dbReference>
<accession>H2BV89</accession>
<feature type="domain" description="Glycosyl transferase family 1" evidence="2">
    <location>
        <begin position="178"/>
        <end position="334"/>
    </location>
</feature>
<dbReference type="GO" id="GO:0009103">
    <property type="term" value="P:lipopolysaccharide biosynthetic process"/>
    <property type="evidence" value="ECO:0007669"/>
    <property type="project" value="TreeGrafter"/>
</dbReference>